<dbReference type="PhylomeDB" id="A0A060T570"/>
<comment type="catalytic activity">
    <reaction evidence="4">
        <text>N(6)-malonyl-L-lysyl-[protein] + NAD(+) + H2O = 2''-O-malonyl-ADP-D-ribose + nicotinamide + L-lysyl-[protein]</text>
        <dbReference type="Rhea" id="RHEA:47672"/>
        <dbReference type="Rhea" id="RHEA-COMP:9752"/>
        <dbReference type="Rhea" id="RHEA-COMP:11878"/>
        <dbReference type="ChEBI" id="CHEBI:15377"/>
        <dbReference type="ChEBI" id="CHEBI:17154"/>
        <dbReference type="ChEBI" id="CHEBI:29969"/>
        <dbReference type="ChEBI" id="CHEBI:57540"/>
        <dbReference type="ChEBI" id="CHEBI:87831"/>
        <dbReference type="ChEBI" id="CHEBI:87833"/>
    </reaction>
</comment>
<evidence type="ECO:0000259" key="6">
    <source>
        <dbReference type="PROSITE" id="PS50305"/>
    </source>
</evidence>
<protein>
    <recommendedName>
        <fullName evidence="4">NAD-dependent protein deacylase</fullName>
        <ecNumber evidence="4">2.3.1.-</ecNumber>
    </recommendedName>
    <alternativeName>
        <fullName evidence="4">Regulatory protein SIR2 homolog 5</fullName>
    </alternativeName>
</protein>
<dbReference type="GO" id="GO:0070403">
    <property type="term" value="F:NAD+ binding"/>
    <property type="evidence" value="ECO:0007669"/>
    <property type="project" value="UniProtKB-UniRule"/>
</dbReference>
<evidence type="ECO:0000256" key="4">
    <source>
        <dbReference type="HAMAP-Rule" id="MF_03160"/>
    </source>
</evidence>
<dbReference type="AlphaFoldDB" id="A0A060T570"/>
<dbReference type="InterPro" id="IPR029035">
    <property type="entry name" value="DHS-like_NAD/FAD-binding_dom"/>
</dbReference>
<dbReference type="GO" id="GO:0036055">
    <property type="term" value="F:protein-succinyllysine desuccinylase activity"/>
    <property type="evidence" value="ECO:0007669"/>
    <property type="project" value="UniProtKB-UniRule"/>
</dbReference>
<dbReference type="EMBL" id="HG937692">
    <property type="protein sequence ID" value="CDP36230.1"/>
    <property type="molecule type" value="Genomic_DNA"/>
</dbReference>
<accession>A0A060T570</accession>
<comment type="subcellular location">
    <subcellularLocation>
        <location evidence="4">Mitochondrion</location>
    </subcellularLocation>
</comment>
<dbReference type="InterPro" id="IPR003000">
    <property type="entry name" value="Sirtuin"/>
</dbReference>
<dbReference type="Pfam" id="PF02146">
    <property type="entry name" value="SIR2"/>
    <property type="match status" value="1"/>
</dbReference>
<feature type="binding site" evidence="5">
    <location>
        <position position="176"/>
    </location>
    <ligand>
        <name>Zn(2+)</name>
        <dbReference type="ChEBI" id="CHEBI:29105"/>
    </ligand>
</feature>
<comment type="function">
    <text evidence="4">NAD-dependent lysine demalonylase, desuccinylase and deglutarylase that specifically removes malonyl, succinyl and glutaryl groups on target proteins. Has weak NAD-dependent protein deacetylase activity; however this activity may not be physiologically relevant in vivo.</text>
</comment>
<keyword evidence="4" id="KW-0496">Mitochondrion</keyword>
<comment type="similarity">
    <text evidence="1">Belongs to the sirtuin family. Class I subfamily.</text>
</comment>
<dbReference type="InterPro" id="IPR050134">
    <property type="entry name" value="NAD-dep_sirtuin_deacylases"/>
</dbReference>
<evidence type="ECO:0000313" key="7">
    <source>
        <dbReference type="EMBL" id="CDP36230.1"/>
    </source>
</evidence>
<dbReference type="GO" id="GO:0005634">
    <property type="term" value="C:nucleus"/>
    <property type="evidence" value="ECO:0007669"/>
    <property type="project" value="TreeGrafter"/>
</dbReference>
<dbReference type="InterPro" id="IPR026591">
    <property type="entry name" value="Sirtuin_cat_small_dom_sf"/>
</dbReference>
<comment type="cofactor">
    <cofactor evidence="4">
        <name>Zn(2+)</name>
        <dbReference type="ChEBI" id="CHEBI:29105"/>
    </cofactor>
    <text evidence="4">Binds 1 zinc ion per subunit.</text>
</comment>
<keyword evidence="3 4" id="KW-0520">NAD</keyword>
<feature type="active site" description="Proton acceptor" evidence="4 5">
    <location>
        <position position="123"/>
    </location>
</feature>
<dbReference type="GO" id="GO:0005739">
    <property type="term" value="C:mitochondrion"/>
    <property type="evidence" value="ECO:0007669"/>
    <property type="project" value="UniProtKB-SubCell"/>
</dbReference>
<feature type="binding site" evidence="4">
    <location>
        <position position="261"/>
    </location>
    <ligand>
        <name>NAD(+)</name>
        <dbReference type="ChEBI" id="CHEBI:57540"/>
    </ligand>
</feature>
<feature type="binding site" evidence="4">
    <location>
        <begin position="218"/>
        <end position="220"/>
    </location>
    <ligand>
        <name>NAD(+)</name>
        <dbReference type="ChEBI" id="CHEBI:57540"/>
    </ligand>
</feature>
<dbReference type="GO" id="GO:0017136">
    <property type="term" value="F:histone deacetylase activity, NAD-dependent"/>
    <property type="evidence" value="ECO:0007669"/>
    <property type="project" value="TreeGrafter"/>
</dbReference>
<dbReference type="EC" id="2.3.1.-" evidence="4"/>
<dbReference type="GO" id="GO:0036054">
    <property type="term" value="F:protein-malonyllysine demalonylase activity"/>
    <property type="evidence" value="ECO:0007669"/>
    <property type="project" value="UniProtKB-UniRule"/>
</dbReference>
<dbReference type="GO" id="GO:0061697">
    <property type="term" value="F:protein-glutaryllysine deglutarylase activity"/>
    <property type="evidence" value="ECO:0007669"/>
    <property type="project" value="RHEA"/>
</dbReference>
<evidence type="ECO:0000256" key="5">
    <source>
        <dbReference type="PROSITE-ProRule" id="PRU00236"/>
    </source>
</evidence>
<evidence type="ECO:0000256" key="3">
    <source>
        <dbReference type="ARBA" id="ARBA00023027"/>
    </source>
</evidence>
<dbReference type="Gene3D" id="3.30.1600.10">
    <property type="entry name" value="SIR2/SIRT2 'Small Domain"/>
    <property type="match status" value="1"/>
</dbReference>
<evidence type="ECO:0000256" key="1">
    <source>
        <dbReference type="ARBA" id="ARBA00006924"/>
    </source>
</evidence>
<dbReference type="PANTHER" id="PTHR11085">
    <property type="entry name" value="NAD-DEPENDENT PROTEIN DEACYLASE SIRTUIN-5, MITOCHONDRIAL-RELATED"/>
    <property type="match status" value="1"/>
</dbReference>
<comment type="catalytic activity">
    <reaction evidence="4">
        <text>N(6)-glutaryl-L-lysyl-[protein] + NAD(+) + H2O = 2''-O-glutaryl-ADP-D-ribose + nicotinamide + L-lysyl-[protein]</text>
        <dbReference type="Rhea" id="RHEA:47664"/>
        <dbReference type="Rhea" id="RHEA-COMP:9752"/>
        <dbReference type="Rhea" id="RHEA-COMP:11875"/>
        <dbReference type="ChEBI" id="CHEBI:15377"/>
        <dbReference type="ChEBI" id="CHEBI:17154"/>
        <dbReference type="ChEBI" id="CHEBI:29969"/>
        <dbReference type="ChEBI" id="CHEBI:57540"/>
        <dbReference type="ChEBI" id="CHEBI:87828"/>
        <dbReference type="ChEBI" id="CHEBI:87829"/>
    </reaction>
</comment>
<dbReference type="GO" id="GO:0008270">
    <property type="term" value="F:zinc ion binding"/>
    <property type="evidence" value="ECO:0007669"/>
    <property type="project" value="UniProtKB-UniRule"/>
</dbReference>
<dbReference type="CDD" id="cd01412">
    <property type="entry name" value="SIRT5_Af1_CobB"/>
    <property type="match status" value="1"/>
</dbReference>
<feature type="binding site" evidence="4">
    <location>
        <position position="70"/>
    </location>
    <ligand>
        <name>substrate</name>
    </ligand>
</feature>
<dbReference type="PROSITE" id="PS50305">
    <property type="entry name" value="SIRTUIN"/>
    <property type="match status" value="1"/>
</dbReference>
<feature type="binding site" evidence="5">
    <location>
        <position position="136"/>
    </location>
    <ligand>
        <name>Zn(2+)</name>
        <dbReference type="ChEBI" id="CHEBI:29105"/>
    </ligand>
</feature>
<organism evidence="7">
    <name type="scientific">Blastobotrys adeninivorans</name>
    <name type="common">Yeast</name>
    <name type="synonym">Arxula adeninivorans</name>
    <dbReference type="NCBI Taxonomy" id="409370"/>
    <lineage>
        <taxon>Eukaryota</taxon>
        <taxon>Fungi</taxon>
        <taxon>Dikarya</taxon>
        <taxon>Ascomycota</taxon>
        <taxon>Saccharomycotina</taxon>
        <taxon>Dipodascomycetes</taxon>
        <taxon>Dipodascales</taxon>
        <taxon>Trichomonascaceae</taxon>
        <taxon>Blastobotrys</taxon>
    </lineage>
</organism>
<dbReference type="Gene3D" id="3.40.50.1220">
    <property type="entry name" value="TPP-binding domain"/>
    <property type="match status" value="1"/>
</dbReference>
<reference evidence="7" key="1">
    <citation type="submission" date="2014-02" db="EMBL/GenBank/DDBJ databases">
        <authorList>
            <person name="Genoscope - CEA"/>
        </authorList>
    </citation>
    <scope>NUCLEOTIDE SEQUENCE</scope>
    <source>
        <strain evidence="7">LS3</strain>
    </source>
</reference>
<reference evidence="7" key="2">
    <citation type="submission" date="2014-06" db="EMBL/GenBank/DDBJ databases">
        <title>The complete genome of Blastobotrys (Arxula) adeninivorans LS3 - a yeast of biotechnological interest.</title>
        <authorList>
            <person name="Kunze G."/>
            <person name="Gaillardin C."/>
            <person name="Czernicka M."/>
            <person name="Durrens P."/>
            <person name="Martin T."/>
            <person name="Boer E."/>
            <person name="Gabaldon T."/>
            <person name="Cruz J."/>
            <person name="Talla E."/>
            <person name="Marck C."/>
            <person name="Goffeau A."/>
            <person name="Barbe V."/>
            <person name="Baret P."/>
            <person name="Baronian K."/>
            <person name="Beier S."/>
            <person name="Bleykasten C."/>
            <person name="Bode R."/>
            <person name="Casaregola S."/>
            <person name="Despons L."/>
            <person name="Fairhead C."/>
            <person name="Giersberg M."/>
            <person name="Gierski P."/>
            <person name="Hahnel U."/>
            <person name="Hartmann A."/>
            <person name="Jankowska D."/>
            <person name="Jubin C."/>
            <person name="Jung P."/>
            <person name="Lafontaine I."/>
            <person name="Leh-Louis V."/>
            <person name="Lemaire M."/>
            <person name="Marcet-Houben M."/>
            <person name="Mascher M."/>
            <person name="Morel G."/>
            <person name="Richard G.-F."/>
            <person name="Riechen J."/>
            <person name="Sacerdot C."/>
            <person name="Sarkar A."/>
            <person name="Savel G."/>
            <person name="Schacherer J."/>
            <person name="Sherman D."/>
            <person name="Straub M.-L."/>
            <person name="Stein N."/>
            <person name="Thierry A."/>
            <person name="Trautwein-Schult A."/>
            <person name="Westhof E."/>
            <person name="Worch S."/>
            <person name="Dujon B."/>
            <person name="Souciet J.-L."/>
            <person name="Wincker P."/>
            <person name="Scholz U."/>
            <person name="Neuveglise N."/>
        </authorList>
    </citation>
    <scope>NUCLEOTIDE SEQUENCE</scope>
    <source>
        <strain evidence="7">LS3</strain>
    </source>
</reference>
<dbReference type="InterPro" id="IPR027546">
    <property type="entry name" value="Sirtuin_class_III"/>
</dbReference>
<feature type="binding site" evidence="4">
    <location>
        <position position="67"/>
    </location>
    <ligand>
        <name>substrate</name>
    </ligand>
</feature>
<feature type="binding site" evidence="4 5">
    <location>
        <position position="179"/>
    </location>
    <ligand>
        <name>Zn(2+)</name>
        <dbReference type="ChEBI" id="CHEBI:29105"/>
    </ligand>
</feature>
<comment type="caution">
    <text evidence="4">Lacks conserved residue(s) required for the propagation of feature annotation.</text>
</comment>
<name>A0A060T570_BLAAD</name>
<evidence type="ECO:0000256" key="2">
    <source>
        <dbReference type="ARBA" id="ARBA00022679"/>
    </source>
</evidence>
<dbReference type="PANTHER" id="PTHR11085:SF10">
    <property type="entry name" value="NAD-DEPENDENT PROTEIN DEACYLASE SIRTUIN-5, MITOCHONDRIAL-RELATED"/>
    <property type="match status" value="1"/>
</dbReference>
<comment type="similarity">
    <text evidence="4">Belongs to the sirtuin family. Class III subfamily.</text>
</comment>
<feature type="binding site" evidence="4">
    <location>
        <begin position="103"/>
        <end position="106"/>
    </location>
    <ligand>
        <name>NAD(+)</name>
        <dbReference type="ChEBI" id="CHEBI:57540"/>
    </ligand>
</feature>
<dbReference type="HAMAP" id="MF_01121">
    <property type="entry name" value="Sirtuin_ClassIII"/>
    <property type="match status" value="1"/>
</dbReference>
<feature type="domain" description="Deacetylase sirtuin-type" evidence="6">
    <location>
        <begin position="1"/>
        <end position="275"/>
    </location>
</feature>
<proteinExistence type="inferred from homology"/>
<dbReference type="SUPFAM" id="SSF52467">
    <property type="entry name" value="DHS-like NAD/FAD-binding domain"/>
    <property type="match status" value="1"/>
</dbReference>
<keyword evidence="2 4" id="KW-0808">Transferase</keyword>
<feature type="binding site" evidence="4">
    <location>
        <begin position="23"/>
        <end position="42"/>
    </location>
    <ligand>
        <name>NAD(+)</name>
        <dbReference type="ChEBI" id="CHEBI:57540"/>
    </ligand>
</feature>
<comment type="domain">
    <text evidence="4">In contrast to class I sirtuins, class III sirtuins have only weak deacetylase activity. Difference in substrate specificity is probably due to a larger hydrophobic pocket with 2 residues (Tyr-67 and Arg-70) that bind to malonylated and succinylated substrates and define the specificity.</text>
</comment>
<keyword evidence="4 5" id="KW-0862">Zinc</keyword>
<sequence>MSSDLASFQSALGGARRILALVGAGLSASSGLATFRGSGGLWHGYDATELATLDAFQTDPALVWQFYACRRAQALKAKPNKGHYALAELARRRGPSRFLTLTQNVDGLSTRAGHSPDSLVHLHGDLFTVHCTSFMCTYRGRNEDNPISPGLAHCTKGMTGMTELKHDIPIDALPKCPRCKGLLRPGVVWFGETLPLSAVDRADDFVISGEVDLILVIGTSGVVWPAASYIEQVRLRGGQVAVFNVEAPSHGNEDWLFLGDAAEMLPKALEPIIGKVSTSRYR</sequence>
<keyword evidence="4 5" id="KW-0479">Metal-binding</keyword>
<feature type="binding site" evidence="4 5">
    <location>
        <position position="131"/>
    </location>
    <ligand>
        <name>Zn(2+)</name>
        <dbReference type="ChEBI" id="CHEBI:29105"/>
    </ligand>
</feature>
<comment type="catalytic activity">
    <reaction evidence="4">
        <text>N(6)-succinyl-L-lysyl-[protein] + NAD(+) + H2O = 2''-O-succinyl-ADP-D-ribose + nicotinamide + L-lysyl-[protein]</text>
        <dbReference type="Rhea" id="RHEA:47668"/>
        <dbReference type="Rhea" id="RHEA-COMP:9752"/>
        <dbReference type="Rhea" id="RHEA-COMP:11877"/>
        <dbReference type="ChEBI" id="CHEBI:15377"/>
        <dbReference type="ChEBI" id="CHEBI:17154"/>
        <dbReference type="ChEBI" id="CHEBI:29969"/>
        <dbReference type="ChEBI" id="CHEBI:57540"/>
        <dbReference type="ChEBI" id="CHEBI:87830"/>
        <dbReference type="ChEBI" id="CHEBI:87832"/>
    </reaction>
</comment>
<dbReference type="InterPro" id="IPR026590">
    <property type="entry name" value="Ssirtuin_cat_dom"/>
</dbReference>
<gene>
    <name evidence="7" type="ORF">GNLVRS02_ARAD1B08184g</name>
</gene>